<reference evidence="2 3" key="1">
    <citation type="submission" date="2019-08" db="EMBL/GenBank/DDBJ databases">
        <title>Lentzea from Indian Himalayas.</title>
        <authorList>
            <person name="Mandal S."/>
            <person name="Mallick Gupta A."/>
            <person name="Maiti P.K."/>
            <person name="Sarkar J."/>
            <person name="Mandal S."/>
        </authorList>
    </citation>
    <scope>NUCLEOTIDE SEQUENCE [LARGE SCALE GENOMIC DNA]</scope>
    <source>
        <strain evidence="2 3">PSKA42</strain>
    </source>
</reference>
<feature type="domain" description="DUF7669" evidence="1">
    <location>
        <begin position="251"/>
        <end position="319"/>
    </location>
</feature>
<gene>
    <name evidence="2" type="ORF">FXN61_17900</name>
</gene>
<keyword evidence="3" id="KW-1185">Reference proteome</keyword>
<dbReference type="RefSeq" id="WP_167975255.1">
    <property type="nucleotide sequence ID" value="NZ_VSRL01000058.1"/>
</dbReference>
<protein>
    <recommendedName>
        <fullName evidence="1">DUF7669 domain-containing protein</fullName>
    </recommendedName>
</protein>
<dbReference type="Proteomes" id="UP001515943">
    <property type="component" value="Unassembled WGS sequence"/>
</dbReference>
<evidence type="ECO:0000313" key="2">
    <source>
        <dbReference type="EMBL" id="NKE58590.1"/>
    </source>
</evidence>
<organism evidence="2 3">
    <name type="scientific">Lentzea indica</name>
    <dbReference type="NCBI Taxonomy" id="2604800"/>
    <lineage>
        <taxon>Bacteria</taxon>
        <taxon>Bacillati</taxon>
        <taxon>Actinomycetota</taxon>
        <taxon>Actinomycetes</taxon>
        <taxon>Pseudonocardiales</taxon>
        <taxon>Pseudonocardiaceae</taxon>
        <taxon>Lentzea</taxon>
    </lineage>
</organism>
<dbReference type="Pfam" id="PF24706">
    <property type="entry name" value="DUF7669"/>
    <property type="match status" value="1"/>
</dbReference>
<name>A0ABX1FI58_9PSEU</name>
<evidence type="ECO:0000259" key="1">
    <source>
        <dbReference type="Pfam" id="PF24706"/>
    </source>
</evidence>
<accession>A0ABX1FI58</accession>
<evidence type="ECO:0000313" key="3">
    <source>
        <dbReference type="Proteomes" id="UP001515943"/>
    </source>
</evidence>
<dbReference type="EMBL" id="VSRL01000058">
    <property type="protein sequence ID" value="NKE58590.1"/>
    <property type="molecule type" value="Genomic_DNA"/>
</dbReference>
<dbReference type="InterPro" id="IPR056086">
    <property type="entry name" value="DUF7669"/>
</dbReference>
<comment type="caution">
    <text evidence="2">The sequence shown here is derived from an EMBL/GenBank/DDBJ whole genome shotgun (WGS) entry which is preliminary data.</text>
</comment>
<sequence length="321" mass="35727">MSEMIMAVQMDQVLSRLAEQRPIFHSEADFQHGLAWQFRCMNPDSQIRMETRPTRGVRLDLLVCVNGVRIAVELKYLVAGFTGVVAGERYELPSQAAQDISRHDVIKDVVRLERLVAERWADVGWSVTLTNDVGYWRPGRKPDPIDASFRLHEGRLLSGTLGWAPHAGTGTTHKRDVPLVLTGTYECQWRDYSTVVDSRGREAAFRYLCLAVAGTQSEQCVGSRTNATVAMTDPRPGLPLAGASAREEILEAAKMLAAHAPDGTFTLTEIIDEIRRRGCRYAEGTVRTHVVSRMCVNAPDHHATVYADLERVGPGRYRLVG</sequence>
<proteinExistence type="predicted"/>